<dbReference type="CDD" id="cd01949">
    <property type="entry name" value="GGDEF"/>
    <property type="match status" value="1"/>
</dbReference>
<evidence type="ECO:0000259" key="4">
    <source>
        <dbReference type="PROSITE" id="PS50887"/>
    </source>
</evidence>
<dbReference type="InterPro" id="IPR050469">
    <property type="entry name" value="Diguanylate_Cyclase"/>
</dbReference>
<dbReference type="PROSITE" id="PS50887">
    <property type="entry name" value="GGDEF"/>
    <property type="match status" value="1"/>
</dbReference>
<dbReference type="SMART" id="SM00267">
    <property type="entry name" value="GGDEF"/>
    <property type="match status" value="1"/>
</dbReference>
<feature type="transmembrane region" description="Helical" evidence="3">
    <location>
        <begin position="119"/>
        <end position="139"/>
    </location>
</feature>
<dbReference type="PANTHER" id="PTHR45138:SF9">
    <property type="entry name" value="DIGUANYLATE CYCLASE DGCM-RELATED"/>
    <property type="match status" value="1"/>
</dbReference>
<dbReference type="InterPro" id="IPR000160">
    <property type="entry name" value="GGDEF_dom"/>
</dbReference>
<dbReference type="InterPro" id="IPR043128">
    <property type="entry name" value="Rev_trsase/Diguanyl_cyclase"/>
</dbReference>
<dbReference type="EC" id="2.7.7.65" evidence="1"/>
<dbReference type="Proteomes" id="UP001055117">
    <property type="component" value="Unassembled WGS sequence"/>
</dbReference>
<evidence type="ECO:0000256" key="3">
    <source>
        <dbReference type="SAM" id="Phobius"/>
    </source>
</evidence>
<keyword evidence="6" id="KW-1185">Reference proteome</keyword>
<reference evidence="5 6" key="1">
    <citation type="journal article" date="2021" name="Front. Microbiol.">
        <title>Comprehensive Comparative Genomics and Phenotyping of Methylobacterium Species.</title>
        <authorList>
            <person name="Alessa O."/>
            <person name="Ogura Y."/>
            <person name="Fujitani Y."/>
            <person name="Takami H."/>
            <person name="Hayashi T."/>
            <person name="Sahin N."/>
            <person name="Tani A."/>
        </authorList>
    </citation>
    <scope>NUCLEOTIDE SEQUENCE [LARGE SCALE GENOMIC DNA]</scope>
    <source>
        <strain evidence="5 6">DSM 23679</strain>
    </source>
</reference>
<feature type="transmembrane region" description="Helical" evidence="3">
    <location>
        <begin position="35"/>
        <end position="56"/>
    </location>
</feature>
<evidence type="ECO:0000256" key="2">
    <source>
        <dbReference type="ARBA" id="ARBA00034247"/>
    </source>
</evidence>
<feature type="transmembrane region" description="Helical" evidence="3">
    <location>
        <begin position="62"/>
        <end position="81"/>
    </location>
</feature>
<dbReference type="EMBL" id="BPQG01000025">
    <property type="protein sequence ID" value="GJD43851.1"/>
    <property type="molecule type" value="Genomic_DNA"/>
</dbReference>
<feature type="transmembrane region" description="Helical" evidence="3">
    <location>
        <begin position="151"/>
        <end position="173"/>
    </location>
</feature>
<sequence>MRLDIPTLLLVTFVLTFLVGVLFLLSWVQARGTRALAIWGVAHLGGAVASGGLALRGMIPDWVSIGVANAVMIAVYGLIWSGVRAFEGRTLRLALPVLGGGVFAVACLVPGFYESIAARVVLASSIAAGFCGASAYEIWRGRAERLVSRYPAMVLLCAYGLCYAIRIPAALIAPLPTGPDALQSPWVAILCFAAMLFTIAIAFTFMALTKERAERSQRLAASIDPLTGIANRRAFVREAEALLARPSPAALLLFDLDHFKRVNDTYGHAVGDGVLVAFCALGRALLPTERVFGRLGGEEFACLIPVDGPEEARRVAVRFGRAFAALRLPTLPNLRVGVSIGLAVSRPGDADFDALMRRADLALYRAKHNGRSRTELADVELPDARPDRSKAWAQAAE</sequence>
<keyword evidence="3" id="KW-0472">Membrane</keyword>
<dbReference type="NCBIfam" id="TIGR00254">
    <property type="entry name" value="GGDEF"/>
    <property type="match status" value="1"/>
</dbReference>
<feature type="domain" description="GGDEF" evidence="4">
    <location>
        <begin position="247"/>
        <end position="379"/>
    </location>
</feature>
<comment type="caution">
    <text evidence="5">The sequence shown here is derived from an EMBL/GenBank/DDBJ whole genome shotgun (WGS) entry which is preliminary data.</text>
</comment>
<accession>A0ABQ4QGG5</accession>
<feature type="transmembrane region" description="Helical" evidence="3">
    <location>
        <begin position="6"/>
        <end position="28"/>
    </location>
</feature>
<proteinExistence type="predicted"/>
<dbReference type="Gene3D" id="3.30.70.270">
    <property type="match status" value="1"/>
</dbReference>
<gene>
    <name evidence="5" type="ORF">AFCDBAGC_1710</name>
</gene>
<keyword evidence="3" id="KW-1133">Transmembrane helix</keyword>
<dbReference type="PANTHER" id="PTHR45138">
    <property type="entry name" value="REGULATORY COMPONENTS OF SENSORY TRANSDUCTION SYSTEM"/>
    <property type="match status" value="1"/>
</dbReference>
<evidence type="ECO:0000313" key="5">
    <source>
        <dbReference type="EMBL" id="GJD43851.1"/>
    </source>
</evidence>
<feature type="transmembrane region" description="Helical" evidence="3">
    <location>
        <begin position="185"/>
        <end position="208"/>
    </location>
</feature>
<evidence type="ECO:0000256" key="1">
    <source>
        <dbReference type="ARBA" id="ARBA00012528"/>
    </source>
</evidence>
<feature type="transmembrane region" description="Helical" evidence="3">
    <location>
        <begin position="93"/>
        <end position="113"/>
    </location>
</feature>
<name>A0ABQ4QGG5_9HYPH</name>
<dbReference type="RefSeq" id="WP_147828514.1">
    <property type="nucleotide sequence ID" value="NZ_BPQG01000025.1"/>
</dbReference>
<dbReference type="SUPFAM" id="SSF55073">
    <property type="entry name" value="Nucleotide cyclase"/>
    <property type="match status" value="1"/>
</dbReference>
<comment type="catalytic activity">
    <reaction evidence="2">
        <text>2 GTP = 3',3'-c-di-GMP + 2 diphosphate</text>
        <dbReference type="Rhea" id="RHEA:24898"/>
        <dbReference type="ChEBI" id="CHEBI:33019"/>
        <dbReference type="ChEBI" id="CHEBI:37565"/>
        <dbReference type="ChEBI" id="CHEBI:58805"/>
        <dbReference type="EC" id="2.7.7.65"/>
    </reaction>
</comment>
<organism evidence="5 6">
    <name type="scientific">Methylobacterium cerastii</name>
    <dbReference type="NCBI Taxonomy" id="932741"/>
    <lineage>
        <taxon>Bacteria</taxon>
        <taxon>Pseudomonadati</taxon>
        <taxon>Pseudomonadota</taxon>
        <taxon>Alphaproteobacteria</taxon>
        <taxon>Hyphomicrobiales</taxon>
        <taxon>Methylobacteriaceae</taxon>
        <taxon>Methylobacterium</taxon>
    </lineage>
</organism>
<evidence type="ECO:0000313" key="6">
    <source>
        <dbReference type="Proteomes" id="UP001055117"/>
    </source>
</evidence>
<dbReference type="Pfam" id="PF00990">
    <property type="entry name" value="GGDEF"/>
    <property type="match status" value="1"/>
</dbReference>
<protein>
    <recommendedName>
        <fullName evidence="1">diguanylate cyclase</fullName>
        <ecNumber evidence="1">2.7.7.65</ecNumber>
    </recommendedName>
</protein>
<keyword evidence="3" id="KW-0812">Transmembrane</keyword>
<dbReference type="InterPro" id="IPR029787">
    <property type="entry name" value="Nucleotide_cyclase"/>
</dbReference>